<evidence type="ECO:0000313" key="2">
    <source>
        <dbReference type="Proteomes" id="UP001148629"/>
    </source>
</evidence>
<proteinExistence type="predicted"/>
<comment type="caution">
    <text evidence="1">The sequence shown here is derived from an EMBL/GenBank/DDBJ whole genome shotgun (WGS) entry which is preliminary data.</text>
</comment>
<gene>
    <name evidence="1" type="ORF">NM208_g14022</name>
</gene>
<sequence length="290" mass="33022">MDVAPTVTTFNGLEIKDGVASKRITFRPRQVLLLWFFIAKKALTSKSVASNVPEIKEAFGVGVMETSAKFRVGIVLVSQPNLRASAATVESRATGQAAVTRSRELEAQRVANKAANAQLHRIQQMNLLSQAEQENTNQEAPERAERERRMAAEEQRQRAQSAGLKALDEEHAKKKSVMQQAEQSRLLKEKAAADKLAYLRMVEEETKNQDQLRRDREEARLRSMRCEAQEQKRKNKEDMALQAREQARLQADEDRRHQVEEKRLQQQARQQEAVKDAEHSYRHGGEKAAK</sequence>
<accession>A0ACC1RK75</accession>
<name>A0ACC1RK75_9HYPO</name>
<keyword evidence="2" id="KW-1185">Reference proteome</keyword>
<dbReference type="EMBL" id="JANRMS010003085">
    <property type="protein sequence ID" value="KAJ3519690.1"/>
    <property type="molecule type" value="Genomic_DNA"/>
</dbReference>
<dbReference type="Proteomes" id="UP001148629">
    <property type="component" value="Unassembled WGS sequence"/>
</dbReference>
<reference evidence="1" key="1">
    <citation type="submission" date="2022-08" db="EMBL/GenBank/DDBJ databases">
        <title>Genome Sequence of Fusarium decemcellulare.</title>
        <authorList>
            <person name="Buettner E."/>
        </authorList>
    </citation>
    <scope>NUCLEOTIDE SEQUENCE</scope>
    <source>
        <strain evidence="1">Babe19</strain>
    </source>
</reference>
<organism evidence="1 2">
    <name type="scientific">Fusarium decemcellulare</name>
    <dbReference type="NCBI Taxonomy" id="57161"/>
    <lineage>
        <taxon>Eukaryota</taxon>
        <taxon>Fungi</taxon>
        <taxon>Dikarya</taxon>
        <taxon>Ascomycota</taxon>
        <taxon>Pezizomycotina</taxon>
        <taxon>Sordariomycetes</taxon>
        <taxon>Hypocreomycetidae</taxon>
        <taxon>Hypocreales</taxon>
        <taxon>Nectriaceae</taxon>
        <taxon>Fusarium</taxon>
        <taxon>Fusarium decemcellulare species complex</taxon>
    </lineage>
</organism>
<evidence type="ECO:0000313" key="1">
    <source>
        <dbReference type="EMBL" id="KAJ3519690.1"/>
    </source>
</evidence>
<protein>
    <submittedName>
        <fullName evidence="1">Uncharacterized protein</fullName>
    </submittedName>
</protein>